<proteinExistence type="predicted"/>
<comment type="caution">
    <text evidence="1">The sequence shown here is derived from an EMBL/GenBank/DDBJ whole genome shotgun (WGS) entry which is preliminary data.</text>
</comment>
<evidence type="ECO:0000313" key="1">
    <source>
        <dbReference type="EMBL" id="MDQ0447837.1"/>
    </source>
</evidence>
<accession>A0ABU0I147</accession>
<keyword evidence="2" id="KW-1185">Reference proteome</keyword>
<dbReference type="RefSeq" id="WP_238202303.1">
    <property type="nucleotide sequence ID" value="NZ_BPQE01000009.1"/>
</dbReference>
<organism evidence="1 2">
    <name type="scientific">Methylobacterium aerolatum</name>
    <dbReference type="NCBI Taxonomy" id="418708"/>
    <lineage>
        <taxon>Bacteria</taxon>
        <taxon>Pseudomonadati</taxon>
        <taxon>Pseudomonadota</taxon>
        <taxon>Alphaproteobacteria</taxon>
        <taxon>Hyphomicrobiales</taxon>
        <taxon>Methylobacteriaceae</taxon>
        <taxon>Methylobacterium</taxon>
    </lineage>
</organism>
<sequence>MDPETAKTLVSAALVVGIAGFSLASLHAALKQIAGDLMAARRVPVRIPVEAKRRPEA</sequence>
<protein>
    <submittedName>
        <fullName evidence="1">Uncharacterized protein</fullName>
    </submittedName>
</protein>
<evidence type="ECO:0000313" key="2">
    <source>
        <dbReference type="Proteomes" id="UP001231124"/>
    </source>
</evidence>
<dbReference type="Proteomes" id="UP001231124">
    <property type="component" value="Unassembled WGS sequence"/>
</dbReference>
<reference evidence="1 2" key="1">
    <citation type="submission" date="2023-07" db="EMBL/GenBank/DDBJ databases">
        <title>Genomic Encyclopedia of Type Strains, Phase IV (KMG-IV): sequencing the most valuable type-strain genomes for metagenomic binning, comparative biology and taxonomic classification.</title>
        <authorList>
            <person name="Goeker M."/>
        </authorList>
    </citation>
    <scope>NUCLEOTIDE SEQUENCE [LARGE SCALE GENOMIC DNA]</scope>
    <source>
        <strain evidence="1 2">DSM 19013</strain>
    </source>
</reference>
<gene>
    <name evidence="1" type="ORF">QO012_002342</name>
</gene>
<name>A0ABU0I147_9HYPH</name>
<dbReference type="EMBL" id="JAUSVP010000006">
    <property type="protein sequence ID" value="MDQ0447837.1"/>
    <property type="molecule type" value="Genomic_DNA"/>
</dbReference>